<evidence type="ECO:0000313" key="4">
    <source>
        <dbReference type="EMBL" id="TMR42151.1"/>
    </source>
</evidence>
<evidence type="ECO:0000256" key="2">
    <source>
        <dbReference type="ARBA" id="ARBA00023033"/>
    </source>
</evidence>
<dbReference type="InterPro" id="IPR036188">
    <property type="entry name" value="FAD/NAD-bd_sf"/>
</dbReference>
<feature type="domain" description="FAD-binding" evidence="3">
    <location>
        <begin position="5"/>
        <end position="345"/>
    </location>
</feature>
<reference evidence="4 5" key="1">
    <citation type="submission" date="2019-05" db="EMBL/GenBank/DDBJ databases">
        <title>Draft genome sequence of Actinomadura geliboluensis A8036.</title>
        <authorList>
            <person name="Saricaoglu S."/>
            <person name="Isik K."/>
        </authorList>
    </citation>
    <scope>NUCLEOTIDE SEQUENCE [LARGE SCALE GENOMIC DNA]</scope>
    <source>
        <strain evidence="4 5">A8036</strain>
    </source>
</reference>
<keyword evidence="5" id="KW-1185">Reference proteome</keyword>
<name>A0A5S4HBN0_9ACTN</name>
<dbReference type="Gene3D" id="3.50.50.60">
    <property type="entry name" value="FAD/NAD(P)-binding domain"/>
    <property type="match status" value="1"/>
</dbReference>
<protein>
    <submittedName>
        <fullName evidence="4">FAD-dependent monooxygenase</fullName>
    </submittedName>
</protein>
<evidence type="ECO:0000256" key="1">
    <source>
        <dbReference type="ARBA" id="ARBA00023002"/>
    </source>
</evidence>
<dbReference type="SUPFAM" id="SSF51905">
    <property type="entry name" value="FAD/NAD(P)-binding domain"/>
    <property type="match status" value="1"/>
</dbReference>
<keyword evidence="1" id="KW-0560">Oxidoreductase</keyword>
<keyword evidence="2 4" id="KW-0503">Monooxygenase</keyword>
<gene>
    <name evidence="4" type="ORF">ETD96_01675</name>
</gene>
<dbReference type="InterPro" id="IPR050493">
    <property type="entry name" value="FAD-dep_Monooxygenase_BioMet"/>
</dbReference>
<dbReference type="AlphaFoldDB" id="A0A5S4HBN0"/>
<dbReference type="RefSeq" id="WP_138632871.1">
    <property type="nucleotide sequence ID" value="NZ_JASWDG010000086.1"/>
</dbReference>
<organism evidence="4 5">
    <name type="scientific">Actinomadura geliboluensis</name>
    <dbReference type="NCBI Taxonomy" id="882440"/>
    <lineage>
        <taxon>Bacteria</taxon>
        <taxon>Bacillati</taxon>
        <taxon>Actinomycetota</taxon>
        <taxon>Actinomycetes</taxon>
        <taxon>Streptosporangiales</taxon>
        <taxon>Thermomonosporaceae</taxon>
        <taxon>Actinomadura</taxon>
    </lineage>
</organism>
<proteinExistence type="predicted"/>
<evidence type="ECO:0000313" key="5">
    <source>
        <dbReference type="Proteomes" id="UP000305238"/>
    </source>
</evidence>
<dbReference type="InterPro" id="IPR002938">
    <property type="entry name" value="FAD-bd"/>
</dbReference>
<sequence length="399" mass="42440">MGRTALIIGCGIGGPAIAMALRRVGIDAVVYEAYAKAADDVGSFLNIASNGLDALRVLDAHEAVMAAGVRTPRMVMWSGTGKRLGEVANGLRLADGTESHTVQRADLYRIVRDEAAARGIPIEYGKELVAIEEAGDAVTARFADGTEATGDLLIGADGVHSTTRALLDPAAPEARYTGLLSFGGIVDDPGAEADPGAYHMVFGKRAFFGHTVDEQGRTWWFANLPHRDAPTRESLAATSAESWKRALVEALRGDANRSAEIVEMSPAGPALPVYDLPPVPVWHRGRTVLTGDAAHATSPSSGQGASLAVEDALVLAKCLRDLPGHAEAFARFEALRRPRAERVVAYSAKISSSKAAGPVARVFRDLMMPVFLKKSASAESLAWMYRHHIDWDEPVARAA</sequence>
<dbReference type="EMBL" id="VCKZ01000005">
    <property type="protein sequence ID" value="TMR42151.1"/>
    <property type="molecule type" value="Genomic_DNA"/>
</dbReference>
<evidence type="ECO:0000259" key="3">
    <source>
        <dbReference type="Pfam" id="PF01494"/>
    </source>
</evidence>
<dbReference type="PRINTS" id="PR00420">
    <property type="entry name" value="RNGMNOXGNASE"/>
</dbReference>
<comment type="caution">
    <text evidence="4">The sequence shown here is derived from an EMBL/GenBank/DDBJ whole genome shotgun (WGS) entry which is preliminary data.</text>
</comment>
<dbReference type="OrthoDB" id="9782160at2"/>
<dbReference type="PANTHER" id="PTHR13789">
    <property type="entry name" value="MONOOXYGENASE"/>
    <property type="match status" value="1"/>
</dbReference>
<dbReference type="Proteomes" id="UP000305238">
    <property type="component" value="Unassembled WGS sequence"/>
</dbReference>
<dbReference type="GO" id="GO:0004497">
    <property type="term" value="F:monooxygenase activity"/>
    <property type="evidence" value="ECO:0007669"/>
    <property type="project" value="UniProtKB-KW"/>
</dbReference>
<accession>A0A5S4HBN0</accession>
<dbReference type="Pfam" id="PF01494">
    <property type="entry name" value="FAD_binding_3"/>
    <property type="match status" value="1"/>
</dbReference>
<dbReference type="PANTHER" id="PTHR13789:SF309">
    <property type="entry name" value="PUTATIVE (AFU_ORTHOLOGUE AFUA_6G14510)-RELATED"/>
    <property type="match status" value="1"/>
</dbReference>
<dbReference type="GO" id="GO:0071949">
    <property type="term" value="F:FAD binding"/>
    <property type="evidence" value="ECO:0007669"/>
    <property type="project" value="InterPro"/>
</dbReference>